<name>A0A963Z4V3_9PROT</name>
<dbReference type="InterPro" id="IPR017842">
    <property type="entry name" value="Hopanoid_biosyn-assoc_HpnM"/>
</dbReference>
<dbReference type="AlphaFoldDB" id="A0A963Z4V3"/>
<dbReference type="NCBIfam" id="TIGR03481">
    <property type="entry name" value="HpnM"/>
    <property type="match status" value="1"/>
</dbReference>
<dbReference type="RefSeq" id="WP_227309158.1">
    <property type="nucleotide sequence ID" value="NZ_JAESVA010000007.1"/>
</dbReference>
<evidence type="ECO:0000313" key="3">
    <source>
        <dbReference type="Proteomes" id="UP000721844"/>
    </source>
</evidence>
<dbReference type="InterPro" id="IPR008869">
    <property type="entry name" value="MlaC/ttg2D"/>
</dbReference>
<evidence type="ECO:0000256" key="1">
    <source>
        <dbReference type="SAM" id="SignalP"/>
    </source>
</evidence>
<dbReference type="EMBL" id="JAESVA010000007">
    <property type="protein sequence ID" value="MCB8882506.1"/>
    <property type="molecule type" value="Genomic_DNA"/>
</dbReference>
<organism evidence="2 3">
    <name type="scientific">Acidisoma cellulosilyticum</name>
    <dbReference type="NCBI Taxonomy" id="2802395"/>
    <lineage>
        <taxon>Bacteria</taxon>
        <taxon>Pseudomonadati</taxon>
        <taxon>Pseudomonadota</taxon>
        <taxon>Alphaproteobacteria</taxon>
        <taxon>Acetobacterales</taxon>
        <taxon>Acidocellaceae</taxon>
        <taxon>Acidisoma</taxon>
    </lineage>
</organism>
<dbReference type="Pfam" id="PF05494">
    <property type="entry name" value="MlaC"/>
    <property type="match status" value="1"/>
</dbReference>
<gene>
    <name evidence="2" type="ORF">ACELLULO517_19830</name>
</gene>
<keyword evidence="1" id="KW-0732">Signal</keyword>
<dbReference type="InterPro" id="IPR042245">
    <property type="entry name" value="Tgt2/MlaC_sf"/>
</dbReference>
<reference evidence="2 3" key="1">
    <citation type="journal article" date="2021" name="Microorganisms">
        <title>Acidisoma silvae sp. nov. and Acidisomacellulosilytica sp. nov., Two Acidophilic Bacteria Isolated from Decaying Wood, Hydrolyzing Cellulose and Producing Poly-3-hydroxybutyrate.</title>
        <authorList>
            <person name="Mieszkin S."/>
            <person name="Pouder E."/>
            <person name="Uroz S."/>
            <person name="Simon-Colin C."/>
            <person name="Alain K."/>
        </authorList>
    </citation>
    <scope>NUCLEOTIDE SEQUENCE [LARGE SCALE GENOMIC DNA]</scope>
    <source>
        <strain evidence="2 3">HW T5.17</strain>
    </source>
</reference>
<feature type="chain" id="PRO_5037983338" evidence="1">
    <location>
        <begin position="27"/>
        <end position="210"/>
    </location>
</feature>
<feature type="signal peptide" evidence="1">
    <location>
        <begin position="1"/>
        <end position="26"/>
    </location>
</feature>
<sequence length="210" mass="22681">MTVSRRKLLAMSVPLVMAASGAQALAQSAAGPTATINQFYVPLLQIMKEGRHTPFQQRYQTLAPAVDQAFDLQGILRVSVGAYWSSVPPAQQQALLSVFRAFTIANYVSNFHAYKGRVISVSPTTRAVGAQQIVSTTITKPQRDPLRIDYVMRNESAGWKVVDVLLDGTISRVAVQRSDFASLVTKGDASQLIATLKSKVSTLSNGAITV</sequence>
<dbReference type="PANTHER" id="PTHR36573">
    <property type="entry name" value="INTERMEMBRANE PHOSPHOLIPID TRANSPORT SYSTEM BINDING PROTEIN MLAC"/>
    <property type="match status" value="1"/>
</dbReference>
<proteinExistence type="predicted"/>
<protein>
    <submittedName>
        <fullName evidence="2">ABC transporter substrate-binding protein</fullName>
    </submittedName>
</protein>
<comment type="caution">
    <text evidence="2">The sequence shown here is derived from an EMBL/GenBank/DDBJ whole genome shotgun (WGS) entry which is preliminary data.</text>
</comment>
<keyword evidence="3" id="KW-1185">Reference proteome</keyword>
<dbReference type="PANTHER" id="PTHR36573:SF1">
    <property type="entry name" value="INTERMEMBRANE PHOSPHOLIPID TRANSPORT SYSTEM BINDING PROTEIN MLAC"/>
    <property type="match status" value="1"/>
</dbReference>
<evidence type="ECO:0000313" key="2">
    <source>
        <dbReference type="EMBL" id="MCB8882506.1"/>
    </source>
</evidence>
<dbReference type="Proteomes" id="UP000721844">
    <property type="component" value="Unassembled WGS sequence"/>
</dbReference>
<dbReference type="Gene3D" id="3.10.450.710">
    <property type="entry name" value="Tgt2/MlaC"/>
    <property type="match status" value="1"/>
</dbReference>
<accession>A0A963Z4V3</accession>